<comment type="caution">
    <text evidence="2">The sequence shown here is derived from an EMBL/GenBank/DDBJ whole genome shotgun (WGS) entry which is preliminary data.</text>
</comment>
<dbReference type="RefSeq" id="XP_070902636.1">
    <property type="nucleotide sequence ID" value="XM_071037394.1"/>
</dbReference>
<keyword evidence="3" id="KW-1185">Reference proteome</keyword>
<organism evidence="2 3">
    <name type="scientific">Aspergillus pseudodeflectus</name>
    <dbReference type="NCBI Taxonomy" id="176178"/>
    <lineage>
        <taxon>Eukaryota</taxon>
        <taxon>Fungi</taxon>
        <taxon>Dikarya</taxon>
        <taxon>Ascomycota</taxon>
        <taxon>Pezizomycotina</taxon>
        <taxon>Eurotiomycetes</taxon>
        <taxon>Eurotiomycetidae</taxon>
        <taxon>Eurotiales</taxon>
        <taxon>Aspergillaceae</taxon>
        <taxon>Aspergillus</taxon>
        <taxon>Aspergillus subgen. Nidulantes</taxon>
    </lineage>
</organism>
<sequence>MGAKKAGVLEGCAAGRTCRSAFFESGSWSEWWTPSAGQLHHRSGYFVNCLVRFLHALCESSRHAGQPSGHRRDPFQETNKRENRPISPSFQSSFSQDSHQPSYPKTRSPPKRVQYCEPIPNQVDVAQLLSRKPIPRPRSRHQTAQTLCG</sequence>
<reference evidence="2 3" key="1">
    <citation type="submission" date="2024-07" db="EMBL/GenBank/DDBJ databases">
        <title>Section-level genome sequencing and comparative genomics of Aspergillus sections Usti and Cavernicolus.</title>
        <authorList>
            <consortium name="Lawrence Berkeley National Laboratory"/>
            <person name="Nybo J.L."/>
            <person name="Vesth T.C."/>
            <person name="Theobald S."/>
            <person name="Frisvad J.C."/>
            <person name="Larsen T.O."/>
            <person name="Kjaerboelling I."/>
            <person name="Rothschild-Mancinelli K."/>
            <person name="Lyhne E.K."/>
            <person name="Kogle M.E."/>
            <person name="Barry K."/>
            <person name="Clum A."/>
            <person name="Na H."/>
            <person name="Ledsgaard L."/>
            <person name="Lin J."/>
            <person name="Lipzen A."/>
            <person name="Kuo A."/>
            <person name="Riley R."/>
            <person name="Mondo S."/>
            <person name="LaButti K."/>
            <person name="Haridas S."/>
            <person name="Pangalinan J."/>
            <person name="Salamov A.A."/>
            <person name="Simmons B.A."/>
            <person name="Magnuson J.K."/>
            <person name="Chen J."/>
            <person name="Drula E."/>
            <person name="Henrissat B."/>
            <person name="Wiebenga A."/>
            <person name="Lubbers R.J."/>
            <person name="Gomes A.C."/>
            <person name="Macurrencykelacurrency M.R."/>
            <person name="Stajich J."/>
            <person name="Grigoriev I.V."/>
            <person name="Mortensen U.H."/>
            <person name="De vries R.P."/>
            <person name="Baker S.E."/>
            <person name="Andersen M.R."/>
        </authorList>
    </citation>
    <scope>NUCLEOTIDE SEQUENCE [LARGE SCALE GENOMIC DNA]</scope>
    <source>
        <strain evidence="2 3">CBS 756.74</strain>
    </source>
</reference>
<feature type="region of interest" description="Disordered" evidence="1">
    <location>
        <begin position="62"/>
        <end position="117"/>
    </location>
</feature>
<gene>
    <name evidence="2" type="ORF">BJX68DRAFT_191511</name>
</gene>
<dbReference type="EMBL" id="JBFXLR010000007">
    <property type="protein sequence ID" value="KAL2856772.1"/>
    <property type="molecule type" value="Genomic_DNA"/>
</dbReference>
<feature type="compositionally biased region" description="Low complexity" evidence="1">
    <location>
        <begin position="87"/>
        <end position="102"/>
    </location>
</feature>
<evidence type="ECO:0000256" key="1">
    <source>
        <dbReference type="SAM" id="MobiDB-lite"/>
    </source>
</evidence>
<name>A0ABR4KXG9_9EURO</name>
<accession>A0ABR4KXG9</accession>
<evidence type="ECO:0000313" key="3">
    <source>
        <dbReference type="Proteomes" id="UP001610444"/>
    </source>
</evidence>
<protein>
    <submittedName>
        <fullName evidence="2">Uncharacterized protein</fullName>
    </submittedName>
</protein>
<evidence type="ECO:0000313" key="2">
    <source>
        <dbReference type="EMBL" id="KAL2856772.1"/>
    </source>
</evidence>
<feature type="region of interest" description="Disordered" evidence="1">
    <location>
        <begin position="129"/>
        <end position="149"/>
    </location>
</feature>
<feature type="compositionally biased region" description="Basic and acidic residues" evidence="1">
    <location>
        <begin position="70"/>
        <end position="84"/>
    </location>
</feature>
<proteinExistence type="predicted"/>
<dbReference type="Proteomes" id="UP001610444">
    <property type="component" value="Unassembled WGS sequence"/>
</dbReference>
<dbReference type="GeneID" id="98152558"/>